<name>A0AAW2TCU3_9LAMI</name>
<feature type="compositionally biased region" description="Acidic residues" evidence="1">
    <location>
        <begin position="387"/>
        <end position="405"/>
    </location>
</feature>
<organism evidence="3">
    <name type="scientific">Sesamum latifolium</name>
    <dbReference type="NCBI Taxonomy" id="2727402"/>
    <lineage>
        <taxon>Eukaryota</taxon>
        <taxon>Viridiplantae</taxon>
        <taxon>Streptophyta</taxon>
        <taxon>Embryophyta</taxon>
        <taxon>Tracheophyta</taxon>
        <taxon>Spermatophyta</taxon>
        <taxon>Magnoliopsida</taxon>
        <taxon>eudicotyledons</taxon>
        <taxon>Gunneridae</taxon>
        <taxon>Pentapetalae</taxon>
        <taxon>asterids</taxon>
        <taxon>lamiids</taxon>
        <taxon>Lamiales</taxon>
        <taxon>Pedaliaceae</taxon>
        <taxon>Sesamum</taxon>
    </lineage>
</organism>
<feature type="region of interest" description="Disordered" evidence="1">
    <location>
        <begin position="362"/>
        <end position="414"/>
    </location>
</feature>
<proteinExistence type="predicted"/>
<accession>A0AAW2TCU3</accession>
<evidence type="ECO:0000259" key="2">
    <source>
        <dbReference type="Pfam" id="PF03108"/>
    </source>
</evidence>
<evidence type="ECO:0000256" key="1">
    <source>
        <dbReference type="SAM" id="MobiDB-lite"/>
    </source>
</evidence>
<evidence type="ECO:0000313" key="3">
    <source>
        <dbReference type="EMBL" id="KAL0402629.1"/>
    </source>
</evidence>
<reference evidence="3" key="1">
    <citation type="submission" date="2020-06" db="EMBL/GenBank/DDBJ databases">
        <authorList>
            <person name="Li T."/>
            <person name="Hu X."/>
            <person name="Zhang T."/>
            <person name="Song X."/>
            <person name="Zhang H."/>
            <person name="Dai N."/>
            <person name="Sheng W."/>
            <person name="Hou X."/>
            <person name="Wei L."/>
        </authorList>
    </citation>
    <scope>NUCLEOTIDE SEQUENCE</scope>
    <source>
        <strain evidence="3">KEN1</strain>
        <tissue evidence="3">Leaf</tissue>
    </source>
</reference>
<dbReference type="EMBL" id="JACGWN010000015">
    <property type="protein sequence ID" value="KAL0402629.1"/>
    <property type="molecule type" value="Genomic_DNA"/>
</dbReference>
<dbReference type="AlphaFoldDB" id="A0AAW2TCU3"/>
<sequence length="871" mass="97978">MIVDGSWRWPAIPGMGYGEITHDLRPIHGGQDSIQWNGGSVRLTNRVAYELFQPRSPKVEWSSLLLGPLKIHRNTFILWLAILGRLSTLDKPWLHIYGKNFCLPFCYGGKQHILGGVGFESDATRSTRADNRRVQKDMVLDDFADFDVWVGGVIEWVPRIRYVGGTRVWFPNVDREILYYGDLLDMYVKAGGKGLNVVIYFCLLGRTLENGIRMLNGDEGIRELLLTFKGLSVIPIYFEEKQGLLLVVDSQGNILSQDEQIPYLPYNAPNTHDANNAPEIDEATNAPEIDENYPSPIHNPIPTSPLFEGAETSITEEGEGGDDCAEDGERGFEGAENCERDGEGVENGEGGIEWGFEGVENGEGGLGWGFEGAENGVEGAGNSEGAENGENDVDGAGNEDLEGPLDNDIFEHRPPDHTRKLFKVIRAFVREQRKKKRAEEEQRQEDERNLRGEGWFTDASVENDIESLRGSDNEDPSFPVWNERMNFDNEELSVGMKFPTREKYREVLRDWAVRRGWDLKFQHNETKKITATCKHGCAWRIHASQVMKTTTFQIKSIKEKHTCAHRIENKQANYKYLGKRIENIIRDNPSEGLISLKNKIRRDVQVDCSLHKVYRAKRYALQLIKGNIKLQYERLYDYCSIVCKYNPESTLVLKHPNVPTNGSGTSHAAEIPSSAGINLNEIPACNNQTGLSQNEHIFSFSEIPQASHASQFMPSTQGSQPMTNEMPQTSQFMTSSQGSQSRTNEIPQASQFMTSSQDAFNFSQVKKAFFYSTNIKARFCAVKVFTVHFTFEIPLQPAQISTATQPPSNSNAQMHQSLQPSDRPVHQALKRRKQSAHVSKTAKMQKIGEGSSINSSFQRQSGSYTRPTLSS</sequence>
<comment type="caution">
    <text evidence="3">The sequence shown here is derived from an EMBL/GenBank/DDBJ whole genome shotgun (WGS) entry which is preliminary data.</text>
</comment>
<feature type="compositionally biased region" description="Polar residues" evidence="1">
    <location>
        <begin position="801"/>
        <end position="820"/>
    </location>
</feature>
<protein>
    <recommendedName>
        <fullName evidence="2">Transposase MuDR plant domain-containing protein</fullName>
    </recommendedName>
</protein>
<dbReference type="PANTHER" id="PTHR31973:SF187">
    <property type="entry name" value="MUTATOR TRANSPOSASE MUDRA PROTEIN"/>
    <property type="match status" value="1"/>
</dbReference>
<dbReference type="InterPro" id="IPR004332">
    <property type="entry name" value="Transposase_MuDR"/>
</dbReference>
<feature type="region of interest" description="Disordered" evidence="1">
    <location>
        <begin position="801"/>
        <end position="871"/>
    </location>
</feature>
<dbReference type="PANTHER" id="PTHR31973">
    <property type="entry name" value="POLYPROTEIN, PUTATIVE-RELATED"/>
    <property type="match status" value="1"/>
</dbReference>
<feature type="domain" description="Transposase MuDR plant" evidence="2">
    <location>
        <begin position="491"/>
        <end position="554"/>
    </location>
</feature>
<feature type="compositionally biased region" description="Low complexity" evidence="1">
    <location>
        <begin position="371"/>
        <end position="386"/>
    </location>
</feature>
<gene>
    <name evidence="3" type="ORF">Slati_4292800</name>
</gene>
<feature type="compositionally biased region" description="Polar residues" evidence="1">
    <location>
        <begin position="851"/>
        <end position="871"/>
    </location>
</feature>
<reference evidence="3" key="2">
    <citation type="journal article" date="2024" name="Plant">
        <title>Genomic evolution and insights into agronomic trait innovations of Sesamum species.</title>
        <authorList>
            <person name="Miao H."/>
            <person name="Wang L."/>
            <person name="Qu L."/>
            <person name="Liu H."/>
            <person name="Sun Y."/>
            <person name="Le M."/>
            <person name="Wang Q."/>
            <person name="Wei S."/>
            <person name="Zheng Y."/>
            <person name="Lin W."/>
            <person name="Duan Y."/>
            <person name="Cao H."/>
            <person name="Xiong S."/>
            <person name="Wang X."/>
            <person name="Wei L."/>
            <person name="Li C."/>
            <person name="Ma Q."/>
            <person name="Ju M."/>
            <person name="Zhao R."/>
            <person name="Li G."/>
            <person name="Mu C."/>
            <person name="Tian Q."/>
            <person name="Mei H."/>
            <person name="Zhang T."/>
            <person name="Gao T."/>
            <person name="Zhang H."/>
        </authorList>
    </citation>
    <scope>NUCLEOTIDE SEQUENCE</scope>
    <source>
        <strain evidence="3">KEN1</strain>
    </source>
</reference>
<dbReference type="Pfam" id="PF03108">
    <property type="entry name" value="DBD_Tnp_Mut"/>
    <property type="match status" value="1"/>
</dbReference>